<dbReference type="EMBL" id="JAAIUW010000006">
    <property type="protein sequence ID" value="KAF7827992.1"/>
    <property type="molecule type" value="Genomic_DNA"/>
</dbReference>
<dbReference type="GO" id="GO:0004523">
    <property type="term" value="F:RNA-DNA hybrid ribonuclease activity"/>
    <property type="evidence" value="ECO:0007669"/>
    <property type="project" value="InterPro"/>
</dbReference>
<feature type="compositionally biased region" description="Basic and acidic residues" evidence="1">
    <location>
        <begin position="463"/>
        <end position="473"/>
    </location>
</feature>
<dbReference type="InterPro" id="IPR012337">
    <property type="entry name" value="RNaseH-like_sf"/>
</dbReference>
<reference evidence="3" key="1">
    <citation type="submission" date="2020-09" db="EMBL/GenBank/DDBJ databases">
        <title>Genome-Enabled Discovery of Anthraquinone Biosynthesis in Senna tora.</title>
        <authorList>
            <person name="Kang S.-H."/>
            <person name="Pandey R.P."/>
            <person name="Lee C.-M."/>
            <person name="Sim J.-S."/>
            <person name="Jeong J.-T."/>
            <person name="Choi B.-S."/>
            <person name="Jung M."/>
            <person name="Ginzburg D."/>
            <person name="Zhao K."/>
            <person name="Won S.Y."/>
            <person name="Oh T.-J."/>
            <person name="Yu Y."/>
            <person name="Kim N.-H."/>
            <person name="Lee O.R."/>
            <person name="Lee T.-H."/>
            <person name="Bashyal P."/>
            <person name="Kim T.-S."/>
            <person name="Lee W.-H."/>
            <person name="Kawkins C."/>
            <person name="Kim C.-K."/>
            <person name="Kim J.S."/>
            <person name="Ahn B.O."/>
            <person name="Rhee S.Y."/>
            <person name="Sohng J.K."/>
        </authorList>
    </citation>
    <scope>NUCLEOTIDE SEQUENCE</scope>
    <source>
        <tissue evidence="3">Leaf</tissue>
    </source>
</reference>
<feature type="compositionally biased region" description="Acidic residues" evidence="1">
    <location>
        <begin position="45"/>
        <end position="64"/>
    </location>
</feature>
<feature type="compositionally biased region" description="Basic and acidic residues" evidence="1">
    <location>
        <begin position="279"/>
        <end position="291"/>
    </location>
</feature>
<evidence type="ECO:0000313" key="4">
    <source>
        <dbReference type="Proteomes" id="UP000634136"/>
    </source>
</evidence>
<dbReference type="Gene3D" id="3.60.10.10">
    <property type="entry name" value="Endonuclease/exonuclease/phosphatase"/>
    <property type="match status" value="1"/>
</dbReference>
<dbReference type="PROSITE" id="PS50879">
    <property type="entry name" value="RNASE_H_1"/>
    <property type="match status" value="1"/>
</dbReference>
<dbReference type="PANTHER" id="PTHR31286:SF99">
    <property type="entry name" value="DUF4283 DOMAIN-CONTAINING PROTEIN"/>
    <property type="match status" value="1"/>
</dbReference>
<dbReference type="Pfam" id="PF03372">
    <property type="entry name" value="Exo_endo_phos"/>
    <property type="match status" value="1"/>
</dbReference>
<accession>A0A834WM22</accession>
<dbReference type="OrthoDB" id="1436539at2759"/>
<feature type="domain" description="RNase H type-1" evidence="2">
    <location>
        <begin position="1092"/>
        <end position="1222"/>
    </location>
</feature>
<dbReference type="InterPro" id="IPR002156">
    <property type="entry name" value="RNaseH_domain"/>
</dbReference>
<evidence type="ECO:0000259" key="2">
    <source>
        <dbReference type="PROSITE" id="PS50879"/>
    </source>
</evidence>
<comment type="caution">
    <text evidence="3">The sequence shown here is derived from an EMBL/GenBank/DDBJ whole genome shotgun (WGS) entry which is preliminary data.</text>
</comment>
<sequence>MQGDLDMNQSGENRATYRDAVRNGPRNPLAEDKKTADNTEHQDSDQSDSSESQSEDEEEAEEEGGVPGIKVDTDSFDRVNFTLSDREWKRLNKPFKKSLIIKLLGKTIGFQFLLRKVNQLWGRTGEVELVDLGNDYFLAKFDTYSDQDFALTGGPWIILDHYLIVRPWTTLFDPEEPIQKLAAWVHLPDLPLELYDTKFLHTIRNFIGKVLRIDTNTMTQTRGKYARLCVELDLSKPLLSKYCVHGRQRRIEYEGLHLICFECGVYGHDLENCKIRKERKEKEKKEKEQKGEQGSTETNREEEETTNNEPKYGGWMTVQKNRRPRRPRSNNQQPQKEIITVSRISTKSRFAALESKDKQEEEKNDEPKEINRQEQTGKEDWNKAKENHMLNIMETEQQEDEGKEEDLMILGSPSKPKGVPPKKERKGEEGARDAMEIGSPIKHPEHQNQGGATKQLDAKQSPSRKEKPPDSGRKKVPQQRTQSSIKGAEKGSRREIKGAAGKKFEMAFKEVYRIHKTDLVFLFEPRCSGLKAANTIKKLGFLNKEVIKANGYAGGIWALWSKDVMTKCICKHDQFIQLEIEDDQHSKWGIIAVYANPHYQNRTSIWPVIENIATNYSLPLIIAGDFNEIASTNEQRGGASPNIQRCTEFQNWINRCKLIDVVPAGPFYTWEGPKRQGQEKLYKRLDRVLCSANWRTEFSDASTKCLTKLHSDHHPILLSTEEQVASTQNRPFRFEACWHGQWTEELHDIRNIIMEFYKNLFSKEDGGQNYDLSQIPWPAIETSTWESISKPCDPEEIKKAVFNIGGLKAPGRDGYPALFYQNNWDVDQWIIGMSSLSSMCSTELDQNVVNMKLIDYVDESGQWRNFEEFRGMPEETKVKIMSMCPPNPLFGPDAPFWKHDSNGEFTINNAYHVISNLNKEPRALWELIWKANTTQRNKMFLWKFSHEKLPTRSRLATWSNVSYLCPCCKNCRETNIHIIRDCRRSATIWNSFVNPNLRALFYLLPTKEWVEWNLERKTTFCGISWSIIFPIGCNLLWNWRNKLCEDNSFNMPKEPQRVILHHARAYVQAWMLKEAGRAFNKGKESTVWIKPSQEWTKINTDGALCRLTKMAGCGGIFRDAQGRWILGFIANIGISSVIGAELWGIYHGLNTAWEKGYKKIIIESDSKMAVQRISSCRKDNVNEHPITGQIRELIRKDWEVQLKTIPRSANGCADTLAKASLSQNQGLELLNSPPSCICSLVSIEASDQCEIRDPGG</sequence>
<dbReference type="InterPro" id="IPR044730">
    <property type="entry name" value="RNase_H-like_dom_plant"/>
</dbReference>
<dbReference type="InterPro" id="IPR005135">
    <property type="entry name" value="Endo/exonuclease/phosphatase"/>
</dbReference>
<dbReference type="GO" id="GO:0003676">
    <property type="term" value="F:nucleic acid binding"/>
    <property type="evidence" value="ECO:0007669"/>
    <property type="project" value="InterPro"/>
</dbReference>
<dbReference type="Pfam" id="PF13456">
    <property type="entry name" value="RVT_3"/>
    <property type="match status" value="1"/>
</dbReference>
<feature type="compositionally biased region" description="Basic and acidic residues" evidence="1">
    <location>
        <begin position="487"/>
        <end position="496"/>
    </location>
</feature>
<dbReference type="InterPro" id="IPR036397">
    <property type="entry name" value="RNaseH_sf"/>
</dbReference>
<protein>
    <submittedName>
        <fullName evidence="3">LINE-type retrotransposon LIb DNA</fullName>
    </submittedName>
</protein>
<dbReference type="Proteomes" id="UP000634136">
    <property type="component" value="Unassembled WGS sequence"/>
</dbReference>
<dbReference type="InterPro" id="IPR025558">
    <property type="entry name" value="DUF4283"/>
</dbReference>
<gene>
    <name evidence="3" type="ORF">G2W53_019156</name>
</gene>
<feature type="region of interest" description="Disordered" evidence="1">
    <location>
        <begin position="279"/>
        <end position="496"/>
    </location>
</feature>
<feature type="compositionally biased region" description="Basic and acidic residues" evidence="1">
    <location>
        <begin position="421"/>
        <end position="435"/>
    </location>
</feature>
<feature type="compositionally biased region" description="Basic and acidic residues" evidence="1">
    <location>
        <begin position="354"/>
        <end position="388"/>
    </location>
</feature>
<dbReference type="CDD" id="cd06222">
    <property type="entry name" value="RNase_H_like"/>
    <property type="match status" value="1"/>
</dbReference>
<dbReference type="InterPro" id="IPR026960">
    <property type="entry name" value="RVT-Znf"/>
</dbReference>
<dbReference type="SUPFAM" id="SSF53098">
    <property type="entry name" value="Ribonuclease H-like"/>
    <property type="match status" value="1"/>
</dbReference>
<evidence type="ECO:0000256" key="1">
    <source>
        <dbReference type="SAM" id="MobiDB-lite"/>
    </source>
</evidence>
<feature type="region of interest" description="Disordered" evidence="1">
    <location>
        <begin position="1"/>
        <end position="73"/>
    </location>
</feature>
<proteinExistence type="predicted"/>
<dbReference type="AlphaFoldDB" id="A0A834WM22"/>
<name>A0A834WM22_9FABA</name>
<dbReference type="PANTHER" id="PTHR31286">
    <property type="entry name" value="GLYCINE-RICH CELL WALL STRUCTURAL PROTEIN 1.8-LIKE"/>
    <property type="match status" value="1"/>
</dbReference>
<dbReference type="Gene3D" id="3.30.420.10">
    <property type="entry name" value="Ribonuclease H-like superfamily/Ribonuclease H"/>
    <property type="match status" value="1"/>
</dbReference>
<dbReference type="InterPro" id="IPR036691">
    <property type="entry name" value="Endo/exonu/phosph_ase_sf"/>
</dbReference>
<dbReference type="InterPro" id="IPR040256">
    <property type="entry name" value="At4g02000-like"/>
</dbReference>
<organism evidence="3 4">
    <name type="scientific">Senna tora</name>
    <dbReference type="NCBI Taxonomy" id="362788"/>
    <lineage>
        <taxon>Eukaryota</taxon>
        <taxon>Viridiplantae</taxon>
        <taxon>Streptophyta</taxon>
        <taxon>Embryophyta</taxon>
        <taxon>Tracheophyta</taxon>
        <taxon>Spermatophyta</taxon>
        <taxon>Magnoliopsida</taxon>
        <taxon>eudicotyledons</taxon>
        <taxon>Gunneridae</taxon>
        <taxon>Pentapetalae</taxon>
        <taxon>rosids</taxon>
        <taxon>fabids</taxon>
        <taxon>Fabales</taxon>
        <taxon>Fabaceae</taxon>
        <taxon>Caesalpinioideae</taxon>
        <taxon>Cassia clade</taxon>
        <taxon>Senna</taxon>
    </lineage>
</organism>
<keyword evidence="4" id="KW-1185">Reference proteome</keyword>
<feature type="compositionally biased region" description="Basic and acidic residues" evidence="1">
    <location>
        <begin position="29"/>
        <end position="44"/>
    </location>
</feature>
<dbReference type="SUPFAM" id="SSF56219">
    <property type="entry name" value="DNase I-like"/>
    <property type="match status" value="1"/>
</dbReference>
<evidence type="ECO:0000313" key="3">
    <source>
        <dbReference type="EMBL" id="KAF7827992.1"/>
    </source>
</evidence>
<dbReference type="Pfam" id="PF13966">
    <property type="entry name" value="zf-RVT"/>
    <property type="match status" value="1"/>
</dbReference>
<dbReference type="Pfam" id="PF14111">
    <property type="entry name" value="DUF4283"/>
    <property type="match status" value="1"/>
</dbReference>